<feature type="compositionally biased region" description="Pro residues" evidence="1">
    <location>
        <begin position="36"/>
        <end position="50"/>
    </location>
</feature>
<evidence type="ECO:0000313" key="3">
    <source>
        <dbReference type="Proteomes" id="UP001500058"/>
    </source>
</evidence>
<keyword evidence="3" id="KW-1185">Reference proteome</keyword>
<accession>A0ABN3HUI8</accession>
<reference evidence="2 3" key="1">
    <citation type="journal article" date="2019" name="Int. J. Syst. Evol. Microbiol.">
        <title>The Global Catalogue of Microorganisms (GCM) 10K type strain sequencing project: providing services to taxonomists for standard genome sequencing and annotation.</title>
        <authorList>
            <consortium name="The Broad Institute Genomics Platform"/>
            <consortium name="The Broad Institute Genome Sequencing Center for Infectious Disease"/>
            <person name="Wu L."/>
            <person name="Ma J."/>
        </authorList>
    </citation>
    <scope>NUCLEOTIDE SEQUENCE [LARGE SCALE GENOMIC DNA]</scope>
    <source>
        <strain evidence="2 3">JCM 6921</strain>
    </source>
</reference>
<feature type="compositionally biased region" description="Low complexity" evidence="1">
    <location>
        <begin position="51"/>
        <end position="70"/>
    </location>
</feature>
<dbReference type="EMBL" id="BAAATJ010000002">
    <property type="protein sequence ID" value="GAA2387311.1"/>
    <property type="molecule type" value="Genomic_DNA"/>
</dbReference>
<gene>
    <name evidence="2" type="ORF">GCM10010420_07920</name>
</gene>
<feature type="region of interest" description="Disordered" evidence="1">
    <location>
        <begin position="1"/>
        <end position="70"/>
    </location>
</feature>
<dbReference type="RefSeq" id="WP_344629388.1">
    <property type="nucleotide sequence ID" value="NZ_BAAATJ010000002.1"/>
</dbReference>
<feature type="compositionally biased region" description="Low complexity" evidence="1">
    <location>
        <begin position="18"/>
        <end position="35"/>
    </location>
</feature>
<proteinExistence type="predicted"/>
<feature type="compositionally biased region" description="Basic and acidic residues" evidence="1">
    <location>
        <begin position="8"/>
        <end position="17"/>
    </location>
</feature>
<sequence>MTESVTDEPGRTRDDSAPRTPETRATPQAPEAPQAPEHPAPPEVPAPAAPPAETAEAGTAAAPAPLRAPRRPSSPLLRAAGRWTAAVAAFGVFCAGTAYGITRLERHEVPGLATESDGRWKYPELSLPALPSGSPRPFAPGNRAQVHHADLRDLLIPAPEGAEEDKGLPALKGGWVPVEDYTGLYGEEDGEKLRQRLVDDAVRHIAARGWTMPDGTRTSVHLLRFNTGAVADDFHVQNLHQGIVPGTPLVEAPESELDADWPSDARPENVFVYAYDEKKPRGDTHTRHAYLLAGDTVALVVQSRKGTAPAVPFRQTVILQAQLLG</sequence>
<dbReference type="Proteomes" id="UP001500058">
    <property type="component" value="Unassembled WGS sequence"/>
</dbReference>
<comment type="caution">
    <text evidence="2">The sequence shown here is derived from an EMBL/GenBank/DDBJ whole genome shotgun (WGS) entry which is preliminary data.</text>
</comment>
<evidence type="ECO:0000313" key="2">
    <source>
        <dbReference type="EMBL" id="GAA2387311.1"/>
    </source>
</evidence>
<name>A0ABN3HUI8_9ACTN</name>
<evidence type="ECO:0000256" key="1">
    <source>
        <dbReference type="SAM" id="MobiDB-lite"/>
    </source>
</evidence>
<protein>
    <submittedName>
        <fullName evidence="2">Uncharacterized protein</fullName>
    </submittedName>
</protein>
<organism evidence="2 3">
    <name type="scientific">Streptomyces glaucosporus</name>
    <dbReference type="NCBI Taxonomy" id="284044"/>
    <lineage>
        <taxon>Bacteria</taxon>
        <taxon>Bacillati</taxon>
        <taxon>Actinomycetota</taxon>
        <taxon>Actinomycetes</taxon>
        <taxon>Kitasatosporales</taxon>
        <taxon>Streptomycetaceae</taxon>
        <taxon>Streptomyces</taxon>
    </lineage>
</organism>